<feature type="chain" id="PRO_5004102843" description="DUF192 family protein" evidence="1">
    <location>
        <begin position="31"/>
        <end position="166"/>
    </location>
</feature>
<name>M9RJD6_9RHOB</name>
<dbReference type="InterPro" id="IPR038695">
    <property type="entry name" value="Saro_0823-like_sf"/>
</dbReference>
<dbReference type="InterPro" id="IPR003795">
    <property type="entry name" value="DUF192"/>
</dbReference>
<dbReference type="KEGG" id="oar:OA238_c22360"/>
<dbReference type="Proteomes" id="UP000004688">
    <property type="component" value="Chromosome"/>
</dbReference>
<gene>
    <name evidence="2" type="ORF">OA238_c22360</name>
</gene>
<dbReference type="AlphaFoldDB" id="M9RJD6"/>
<dbReference type="EMBL" id="CP003742">
    <property type="protein sequence ID" value="AGI72312.1"/>
    <property type="molecule type" value="Genomic_DNA"/>
</dbReference>
<proteinExistence type="predicted"/>
<dbReference type="PROSITE" id="PS51257">
    <property type="entry name" value="PROKAR_LIPOPROTEIN"/>
    <property type="match status" value="1"/>
</dbReference>
<organism evidence="2 3">
    <name type="scientific">Octadecabacter arcticus 238</name>
    <dbReference type="NCBI Taxonomy" id="391616"/>
    <lineage>
        <taxon>Bacteria</taxon>
        <taxon>Pseudomonadati</taxon>
        <taxon>Pseudomonadota</taxon>
        <taxon>Alphaproteobacteria</taxon>
        <taxon>Rhodobacterales</taxon>
        <taxon>Roseobacteraceae</taxon>
        <taxon>Octadecabacter</taxon>
    </lineage>
</organism>
<protein>
    <recommendedName>
        <fullName evidence="4">DUF192 family protein</fullName>
    </recommendedName>
</protein>
<dbReference type="STRING" id="391616.OA238_c22360"/>
<evidence type="ECO:0000256" key="1">
    <source>
        <dbReference type="SAM" id="SignalP"/>
    </source>
</evidence>
<keyword evidence="3" id="KW-1185">Reference proteome</keyword>
<dbReference type="PANTHER" id="PTHR37953">
    <property type="entry name" value="UPF0127 PROTEIN MJ1496"/>
    <property type="match status" value="1"/>
</dbReference>
<accession>M9RJD6</accession>
<keyword evidence="1" id="KW-0732">Signal</keyword>
<feature type="signal peptide" evidence="1">
    <location>
        <begin position="1"/>
        <end position="30"/>
    </location>
</feature>
<dbReference type="OrthoDB" id="9808290at2"/>
<dbReference type="RefSeq" id="WP_015495407.1">
    <property type="nucleotide sequence ID" value="NC_020908.1"/>
</dbReference>
<sequence length="166" mass="17952">MGKRCSASFITSTIIAWTAAVFGFAGAAFAACSQDTVSVRGDFGSAQFTVEVADSSAERSRGLMFVEQMATTHGMLFVYGHPQSVSFWMRNTLIPLDMVFVDDTGVIRNIHSMAQPLDEIPIFGGTDIQFVLEINGGLADRLGMDVGDQMQHISFGNAAIWPCETN</sequence>
<dbReference type="PANTHER" id="PTHR37953:SF1">
    <property type="entry name" value="UPF0127 PROTEIN MJ1496"/>
    <property type="match status" value="1"/>
</dbReference>
<evidence type="ECO:0000313" key="2">
    <source>
        <dbReference type="EMBL" id="AGI72312.1"/>
    </source>
</evidence>
<dbReference type="eggNOG" id="COG1430">
    <property type="taxonomic scope" value="Bacteria"/>
</dbReference>
<reference evidence="2 3" key="1">
    <citation type="journal article" date="2013" name="PLoS ONE">
        <title>Poles Apart: Arctic and Antarctic Octadecabacter strains Share High Genome Plasticity and a New Type of Xanthorhodopsin.</title>
        <authorList>
            <person name="Vollmers J."/>
            <person name="Voget S."/>
            <person name="Dietrich S."/>
            <person name="Gollnow K."/>
            <person name="Smits M."/>
            <person name="Meyer K."/>
            <person name="Brinkhoff T."/>
            <person name="Simon M."/>
            <person name="Daniel R."/>
        </authorList>
    </citation>
    <scope>NUCLEOTIDE SEQUENCE [LARGE SCALE GENOMIC DNA]</scope>
    <source>
        <strain evidence="2 3">238</strain>
    </source>
</reference>
<evidence type="ECO:0008006" key="4">
    <source>
        <dbReference type="Google" id="ProtNLM"/>
    </source>
</evidence>
<dbReference type="Pfam" id="PF02643">
    <property type="entry name" value="DUF192"/>
    <property type="match status" value="1"/>
</dbReference>
<evidence type="ECO:0000313" key="3">
    <source>
        <dbReference type="Proteomes" id="UP000004688"/>
    </source>
</evidence>
<dbReference type="HOGENOM" id="CLU_097039_2_1_5"/>
<dbReference type="Gene3D" id="2.60.120.1140">
    <property type="entry name" value="Protein of unknown function DUF192"/>
    <property type="match status" value="1"/>
</dbReference>